<name>A0ABQ8VTM7_9AGAR</name>
<protein>
    <recommendedName>
        <fullName evidence="3">Protein kinase domain-containing protein</fullName>
    </recommendedName>
</protein>
<evidence type="ECO:0000313" key="2">
    <source>
        <dbReference type="Proteomes" id="UP001150217"/>
    </source>
</evidence>
<gene>
    <name evidence="1" type="ORF">C8R41DRAFT_901235</name>
</gene>
<sequence>MRPHLRSRYLTKDVKPIKRERKGRKMSLSANFRFVDLEELYLLGSPFPPCPTTAIEDYDREGNCSYAVDLRATRSMYSAHINGTVFTTILYEGSAAYETWREDFDFYANARHPNLLQLYGINDQEPIPALVFYSDVIPLSFFIRQCSPITLCCLQLRWIIDRGQAMVYLDRPVSNEELFMQTLSGLLCVGPMGPCVEHEDIMDVIERSQHHTTPTWSPQLPSKEYTNESEVIRYIEKYLKDFHKFVGKYHTPPMKMAWLLMPSCEIYKLGSVLEASTGDQVAFLESSPNWTYNAGVTDAIVPGPQMAGCEILRAAWLAQARYISESSKRQIELPDCSKNSLLVSQFLLDHVSFSLTFSFEEDVFIERPLYLFVAPLVLGSNEESSSCSISLMPLLSYWSFDPKGNMTDLEDAPILAQLPSPALATSGGSQWKHYQYKAIEQYQRFIGHDHKSRSYAEIHGLPRAHALCSRERSEELAENSPQTLYDHGLDNLISLKEEIDNIQGMYNFLRLKDMHVKSAELYEQVSDNTHAQESSYYSSPSPAREELPIQVTGHDSSLQEVESDFPSSFEGLLEEPSEIQDTDYDSSFPEVEFLSSFEGLGPSREIPIIQITDYDLLLLEKDFVPSIEGMFDSEGLSKEISINQVTDQDPSLSEVDFLSSFEGLFDEPEDIISIPI</sequence>
<dbReference type="Proteomes" id="UP001150217">
    <property type="component" value="Unassembled WGS sequence"/>
</dbReference>
<dbReference type="EMBL" id="JANVFT010000018">
    <property type="protein sequence ID" value="KAJ4497905.1"/>
    <property type="molecule type" value="Genomic_DNA"/>
</dbReference>
<reference evidence="1" key="1">
    <citation type="submission" date="2022-08" db="EMBL/GenBank/DDBJ databases">
        <title>A Global Phylogenomic Analysis of the Shiitake Genus Lentinula.</title>
        <authorList>
            <consortium name="DOE Joint Genome Institute"/>
            <person name="Sierra-Patev S."/>
            <person name="Min B."/>
            <person name="Naranjo-Ortiz M."/>
            <person name="Looney B."/>
            <person name="Konkel Z."/>
            <person name="Slot J.C."/>
            <person name="Sakamoto Y."/>
            <person name="Steenwyk J.L."/>
            <person name="Rokas A."/>
            <person name="Carro J."/>
            <person name="Camarero S."/>
            <person name="Ferreira P."/>
            <person name="Molpeceres G."/>
            <person name="Ruiz-Duenas F.J."/>
            <person name="Serrano A."/>
            <person name="Henrissat B."/>
            <person name="Drula E."/>
            <person name="Hughes K.W."/>
            <person name="Mata J.L."/>
            <person name="Ishikawa N.K."/>
            <person name="Vargas-Isla R."/>
            <person name="Ushijima S."/>
            <person name="Smith C.A."/>
            <person name="Ahrendt S."/>
            <person name="Andreopoulos W."/>
            <person name="He G."/>
            <person name="Labutti K."/>
            <person name="Lipzen A."/>
            <person name="Ng V."/>
            <person name="Riley R."/>
            <person name="Sandor L."/>
            <person name="Barry K."/>
            <person name="Martinez A.T."/>
            <person name="Xiao Y."/>
            <person name="Gibbons J.G."/>
            <person name="Terashima K."/>
            <person name="Grigoriev I.V."/>
            <person name="Hibbett D.S."/>
        </authorList>
    </citation>
    <scope>NUCLEOTIDE SEQUENCE</scope>
    <source>
        <strain evidence="1">RHP3577 ss4</strain>
    </source>
</reference>
<comment type="caution">
    <text evidence="1">The sequence shown here is derived from an EMBL/GenBank/DDBJ whole genome shotgun (WGS) entry which is preliminary data.</text>
</comment>
<accession>A0ABQ8VTM7</accession>
<evidence type="ECO:0000313" key="1">
    <source>
        <dbReference type="EMBL" id="KAJ4497905.1"/>
    </source>
</evidence>
<keyword evidence="2" id="KW-1185">Reference proteome</keyword>
<organism evidence="1 2">
    <name type="scientific">Lentinula lateritia</name>
    <dbReference type="NCBI Taxonomy" id="40482"/>
    <lineage>
        <taxon>Eukaryota</taxon>
        <taxon>Fungi</taxon>
        <taxon>Dikarya</taxon>
        <taxon>Basidiomycota</taxon>
        <taxon>Agaricomycotina</taxon>
        <taxon>Agaricomycetes</taxon>
        <taxon>Agaricomycetidae</taxon>
        <taxon>Agaricales</taxon>
        <taxon>Marasmiineae</taxon>
        <taxon>Omphalotaceae</taxon>
        <taxon>Lentinula</taxon>
    </lineage>
</organism>
<evidence type="ECO:0008006" key="3">
    <source>
        <dbReference type="Google" id="ProtNLM"/>
    </source>
</evidence>
<proteinExistence type="predicted"/>